<proteinExistence type="inferred from homology"/>
<organism evidence="9 10">
    <name type="scientific">Tigriopus californicus</name>
    <name type="common">Marine copepod</name>
    <dbReference type="NCBI Taxonomy" id="6832"/>
    <lineage>
        <taxon>Eukaryota</taxon>
        <taxon>Metazoa</taxon>
        <taxon>Ecdysozoa</taxon>
        <taxon>Arthropoda</taxon>
        <taxon>Crustacea</taxon>
        <taxon>Multicrustacea</taxon>
        <taxon>Hexanauplia</taxon>
        <taxon>Copepoda</taxon>
        <taxon>Harpacticoida</taxon>
        <taxon>Harpacticidae</taxon>
        <taxon>Tigriopus</taxon>
    </lineage>
</organism>
<evidence type="ECO:0000256" key="2">
    <source>
        <dbReference type="ARBA" id="ARBA00004245"/>
    </source>
</evidence>
<dbReference type="SUPFAM" id="SSF50729">
    <property type="entry name" value="PH domain-like"/>
    <property type="match status" value="1"/>
</dbReference>
<dbReference type="Pfam" id="PF00595">
    <property type="entry name" value="PDZ"/>
    <property type="match status" value="1"/>
</dbReference>
<dbReference type="Gene3D" id="2.30.29.30">
    <property type="entry name" value="Pleckstrin-homology domain (PH domain)/Phosphotyrosine-binding domain (PTB)"/>
    <property type="match status" value="1"/>
</dbReference>
<dbReference type="AlphaFoldDB" id="A0A553PCM1"/>
<dbReference type="SMART" id="SM00233">
    <property type="entry name" value="PH"/>
    <property type="match status" value="1"/>
</dbReference>
<evidence type="ECO:0000256" key="4">
    <source>
        <dbReference type="ARBA" id="ARBA00022490"/>
    </source>
</evidence>
<evidence type="ECO:0000256" key="5">
    <source>
        <dbReference type="ARBA" id="ARBA00022737"/>
    </source>
</evidence>
<dbReference type="InterPro" id="IPR055108">
    <property type="entry name" value="Syntrophin_4th"/>
</dbReference>
<comment type="subcellular location">
    <subcellularLocation>
        <location evidence="2">Cytoplasm</location>
        <location evidence="2">Cytoskeleton</location>
    </subcellularLocation>
    <subcellularLocation>
        <location evidence="1">Membrane</location>
        <topology evidence="1">Peripheral membrane protein</topology>
    </subcellularLocation>
</comment>
<gene>
    <name evidence="9" type="ORF">TCAL_01619</name>
</gene>
<evidence type="ECO:0000256" key="3">
    <source>
        <dbReference type="ARBA" id="ARBA00010798"/>
    </source>
</evidence>
<evidence type="ECO:0000313" key="9">
    <source>
        <dbReference type="EMBL" id="TRY75410.1"/>
    </source>
</evidence>
<keyword evidence="5" id="KW-0677">Repeat</keyword>
<dbReference type="SUPFAM" id="SSF50156">
    <property type="entry name" value="PDZ domain-like"/>
    <property type="match status" value="1"/>
</dbReference>
<protein>
    <recommendedName>
        <fullName evidence="8">PDZ domain-containing protein</fullName>
    </recommendedName>
</protein>
<dbReference type="Pfam" id="PF00169">
    <property type="entry name" value="PH"/>
    <property type="match status" value="1"/>
</dbReference>
<accession>A0A553PCM1</accession>
<dbReference type="STRING" id="6832.A0A553PCM1"/>
<dbReference type="GO" id="GO:0005856">
    <property type="term" value="C:cytoskeleton"/>
    <property type="evidence" value="ECO:0007669"/>
    <property type="project" value="UniProtKB-SubCell"/>
</dbReference>
<dbReference type="InterPro" id="IPR011993">
    <property type="entry name" value="PH-like_dom_sf"/>
</dbReference>
<keyword evidence="6" id="KW-0472">Membrane</keyword>
<dbReference type="GO" id="GO:0016010">
    <property type="term" value="C:dystrophin-associated glycoprotein complex"/>
    <property type="evidence" value="ECO:0007669"/>
    <property type="project" value="TreeGrafter"/>
</dbReference>
<keyword evidence="10" id="KW-1185">Reference proteome</keyword>
<dbReference type="PANTHER" id="PTHR10554:SF12">
    <property type="entry name" value="IP02644P"/>
    <property type="match status" value="1"/>
</dbReference>
<dbReference type="Pfam" id="PF18012">
    <property type="entry name" value="PH_17"/>
    <property type="match status" value="1"/>
</dbReference>
<evidence type="ECO:0000256" key="7">
    <source>
        <dbReference type="ARBA" id="ARBA00023212"/>
    </source>
</evidence>
<evidence type="ECO:0000256" key="6">
    <source>
        <dbReference type="ARBA" id="ARBA00023136"/>
    </source>
</evidence>
<dbReference type="Pfam" id="PF23012">
    <property type="entry name" value="Syntrophin_4th"/>
    <property type="match status" value="1"/>
</dbReference>
<dbReference type="EMBL" id="VCGU01000005">
    <property type="protein sequence ID" value="TRY75410.1"/>
    <property type="molecule type" value="Genomic_DNA"/>
</dbReference>
<dbReference type="OMA" id="GEAWCAP"/>
<dbReference type="PROSITE" id="PS50106">
    <property type="entry name" value="PDZ"/>
    <property type="match status" value="1"/>
</dbReference>
<keyword evidence="7" id="KW-0206">Cytoskeleton</keyword>
<dbReference type="SMART" id="SM00228">
    <property type="entry name" value="PDZ"/>
    <property type="match status" value="1"/>
</dbReference>
<name>A0A553PCM1_TIGCA</name>
<dbReference type="InterPro" id="IPR001849">
    <property type="entry name" value="PH_domain"/>
</dbReference>
<comment type="similarity">
    <text evidence="3">Belongs to the syntrophin family.</text>
</comment>
<keyword evidence="4" id="KW-0963">Cytoplasm</keyword>
<dbReference type="GO" id="GO:0005198">
    <property type="term" value="F:structural molecule activity"/>
    <property type="evidence" value="ECO:0007669"/>
    <property type="project" value="InterPro"/>
</dbReference>
<dbReference type="InterPro" id="IPR036034">
    <property type="entry name" value="PDZ_sf"/>
</dbReference>
<feature type="domain" description="PDZ" evidence="8">
    <location>
        <begin position="69"/>
        <end position="153"/>
    </location>
</feature>
<comment type="caution">
    <text evidence="9">The sequence shown here is derived from an EMBL/GenBank/DDBJ whole genome shotgun (WGS) entry which is preliminary data.</text>
</comment>
<dbReference type="CDD" id="cd06801">
    <property type="entry name" value="PDZ_syntrophin-like"/>
    <property type="match status" value="1"/>
</dbReference>
<reference evidence="9 10" key="1">
    <citation type="journal article" date="2018" name="Nat. Ecol. Evol.">
        <title>Genomic signatures of mitonuclear coevolution across populations of Tigriopus californicus.</title>
        <authorList>
            <person name="Barreto F.S."/>
            <person name="Watson E.T."/>
            <person name="Lima T.G."/>
            <person name="Willett C.S."/>
            <person name="Edmands S."/>
            <person name="Li W."/>
            <person name="Burton R.S."/>
        </authorList>
    </citation>
    <scope>NUCLEOTIDE SEQUENCE [LARGE SCALE GENOMIC DNA]</scope>
    <source>
        <strain evidence="9 10">San Diego</strain>
    </source>
</reference>
<evidence type="ECO:0000256" key="1">
    <source>
        <dbReference type="ARBA" id="ARBA00004170"/>
    </source>
</evidence>
<dbReference type="Gene3D" id="2.30.42.10">
    <property type="match status" value="1"/>
</dbReference>
<dbReference type="OrthoDB" id="409749at2759"/>
<sequence length="484" mass="54533">MTLSGNMIEDVNGQEPFRGPVEVFIKSHWYAGEAAIEKTLLGISLTDEQFEDVNGSPDAPQHIPEGKRRVEIIKKEPGQGLGISIKGGKENRMPILISKIFEGLAAEATKKLFVGDAILMVDGTDVKSLTHDEAVQMLKTINTKVVLEVKHVKEVTPYFQKAALLSDLGWSHDVAFLAPNGKSDTLKKMSPNSEMKWIPLQLCHVQRDTGLDTDLKKLEIHSPNRKKSVVLRVPSDKVEFWKMALLSAVEMSIQESTLKANFALPSRLIKMGWLCQEHDKSACSENSFDSGMSSDTPSLVPTFVALNEERLMFWDHVPWALEEWSNPKESLKLVQIRVLCKDNNAKEKNKICIRYGTEGGVICHTFSAQSRPDYSSWLSSLIQGSLYASKCLESYTVDCEWKSLKCVLKLHVDKGFSLVDPVKNHTLWSFPFHALIASNDDGAKLLWLQFRGREEDEFMLWTNPKIFVFILHNFLSTKLQLLGK</sequence>
<evidence type="ECO:0000259" key="8">
    <source>
        <dbReference type="PROSITE" id="PS50106"/>
    </source>
</evidence>
<dbReference type="InterPro" id="IPR015482">
    <property type="entry name" value="Syntrophin"/>
</dbReference>
<dbReference type="InterPro" id="IPR001478">
    <property type="entry name" value="PDZ"/>
</dbReference>
<dbReference type="PANTHER" id="PTHR10554">
    <property type="entry name" value="SYNTROPHIN"/>
    <property type="match status" value="1"/>
</dbReference>
<dbReference type="Proteomes" id="UP000318571">
    <property type="component" value="Chromosome 2"/>
</dbReference>
<evidence type="ECO:0000313" key="10">
    <source>
        <dbReference type="Proteomes" id="UP000318571"/>
    </source>
</evidence>
<dbReference type="InterPro" id="IPR041428">
    <property type="entry name" value="PHsplit_syntrophin"/>
</dbReference>